<dbReference type="AlphaFoldDB" id="A0ABD1ZIB4"/>
<sequence length="128" mass="13341">MGTAGVGAKGMGFSYFNLGGRQSAEDSAMRDLHKIISKNSGSNYSTRFNLISGFMPFFQPGVMSSYPGPSPQQSLLPVAHKQLLMVGHPTSQQPFQPQVGSKKQETAATAQSGRSANGSTASAATAAD</sequence>
<proteinExistence type="predicted"/>
<comment type="caution">
    <text evidence="2">The sequence shown here is derived from an EMBL/GenBank/DDBJ whole genome shotgun (WGS) entry which is preliminary data.</text>
</comment>
<evidence type="ECO:0000313" key="3">
    <source>
        <dbReference type="Proteomes" id="UP001605036"/>
    </source>
</evidence>
<dbReference type="EMBL" id="JBHFFA010000001">
    <property type="protein sequence ID" value="KAL2650812.1"/>
    <property type="molecule type" value="Genomic_DNA"/>
</dbReference>
<reference evidence="2 3" key="1">
    <citation type="submission" date="2024-09" db="EMBL/GenBank/DDBJ databases">
        <title>Chromosome-scale assembly of Riccia fluitans.</title>
        <authorList>
            <person name="Paukszto L."/>
            <person name="Sawicki J."/>
            <person name="Karawczyk K."/>
            <person name="Piernik-Szablinska J."/>
            <person name="Szczecinska M."/>
            <person name="Mazdziarz M."/>
        </authorList>
    </citation>
    <scope>NUCLEOTIDE SEQUENCE [LARGE SCALE GENOMIC DNA]</scope>
    <source>
        <strain evidence="2">Rf_01</strain>
        <tissue evidence="2">Aerial parts of the thallus</tissue>
    </source>
</reference>
<gene>
    <name evidence="2" type="ORF">R1flu_018940</name>
</gene>
<feature type="compositionally biased region" description="Polar residues" evidence="1">
    <location>
        <begin position="89"/>
        <end position="111"/>
    </location>
</feature>
<feature type="region of interest" description="Disordered" evidence="1">
    <location>
        <begin position="88"/>
        <end position="128"/>
    </location>
</feature>
<protein>
    <submittedName>
        <fullName evidence="2">Uncharacterized protein</fullName>
    </submittedName>
</protein>
<feature type="compositionally biased region" description="Low complexity" evidence="1">
    <location>
        <begin position="112"/>
        <end position="128"/>
    </location>
</feature>
<keyword evidence="3" id="KW-1185">Reference proteome</keyword>
<evidence type="ECO:0000256" key="1">
    <source>
        <dbReference type="SAM" id="MobiDB-lite"/>
    </source>
</evidence>
<name>A0ABD1ZIB4_9MARC</name>
<evidence type="ECO:0000313" key="2">
    <source>
        <dbReference type="EMBL" id="KAL2650812.1"/>
    </source>
</evidence>
<organism evidence="2 3">
    <name type="scientific">Riccia fluitans</name>
    <dbReference type="NCBI Taxonomy" id="41844"/>
    <lineage>
        <taxon>Eukaryota</taxon>
        <taxon>Viridiplantae</taxon>
        <taxon>Streptophyta</taxon>
        <taxon>Embryophyta</taxon>
        <taxon>Marchantiophyta</taxon>
        <taxon>Marchantiopsida</taxon>
        <taxon>Marchantiidae</taxon>
        <taxon>Marchantiales</taxon>
        <taxon>Ricciaceae</taxon>
        <taxon>Riccia</taxon>
    </lineage>
</organism>
<accession>A0ABD1ZIB4</accession>
<dbReference type="Proteomes" id="UP001605036">
    <property type="component" value="Unassembled WGS sequence"/>
</dbReference>